<proteinExistence type="predicted"/>
<gene>
    <name evidence="1" type="ORF">DSO57_1027182</name>
</gene>
<reference evidence="1" key="1">
    <citation type="submission" date="2022-04" db="EMBL/GenBank/DDBJ databases">
        <title>Genome of the entomopathogenic fungus Entomophthora muscae.</title>
        <authorList>
            <person name="Elya C."/>
            <person name="Lovett B.R."/>
            <person name="Lee E."/>
            <person name="Macias A.M."/>
            <person name="Hajek A.E."/>
            <person name="De Bivort B.L."/>
            <person name="Kasson M.T."/>
            <person name="De Fine Licht H.H."/>
            <person name="Stajich J.E."/>
        </authorList>
    </citation>
    <scope>NUCLEOTIDE SEQUENCE</scope>
    <source>
        <strain evidence="1">Berkeley</strain>
    </source>
</reference>
<organism evidence="1 2">
    <name type="scientific">Entomophthora muscae</name>
    <dbReference type="NCBI Taxonomy" id="34485"/>
    <lineage>
        <taxon>Eukaryota</taxon>
        <taxon>Fungi</taxon>
        <taxon>Fungi incertae sedis</taxon>
        <taxon>Zoopagomycota</taxon>
        <taxon>Entomophthoromycotina</taxon>
        <taxon>Entomophthoromycetes</taxon>
        <taxon>Entomophthorales</taxon>
        <taxon>Entomophthoraceae</taxon>
        <taxon>Entomophthora</taxon>
    </lineage>
</organism>
<keyword evidence="2" id="KW-1185">Reference proteome</keyword>
<dbReference type="Proteomes" id="UP001165960">
    <property type="component" value="Unassembled WGS sequence"/>
</dbReference>
<evidence type="ECO:0000313" key="2">
    <source>
        <dbReference type="Proteomes" id="UP001165960"/>
    </source>
</evidence>
<accession>A0ACC2T2B6</accession>
<sequence length="131" mass="14777">MSVSPAIKARAYKLTSAIALISSIGTIIGFTIVDYKNAKKPPVEDPNLKAKKDGFVEFQVKDKGIVKITETELDLRYKKIMLEREISGLREEIDQLKDKIKIVKDRTVGIYEESFTFSRPSLRTKSAPNKS</sequence>
<evidence type="ECO:0000313" key="1">
    <source>
        <dbReference type="EMBL" id="KAJ9068586.1"/>
    </source>
</evidence>
<name>A0ACC2T2B6_9FUNG</name>
<dbReference type="EMBL" id="QTSX02003714">
    <property type="protein sequence ID" value="KAJ9068586.1"/>
    <property type="molecule type" value="Genomic_DNA"/>
</dbReference>
<protein>
    <submittedName>
        <fullName evidence="1">Uncharacterized protein</fullName>
    </submittedName>
</protein>
<comment type="caution">
    <text evidence="1">The sequence shown here is derived from an EMBL/GenBank/DDBJ whole genome shotgun (WGS) entry which is preliminary data.</text>
</comment>